<evidence type="ECO:0000259" key="7">
    <source>
        <dbReference type="Pfam" id="PF08609"/>
    </source>
</evidence>
<feature type="domain" description="Nucleotide exchange factor Fes1" evidence="7">
    <location>
        <begin position="1"/>
        <end position="82"/>
    </location>
</feature>
<dbReference type="InterPro" id="IPR016024">
    <property type="entry name" value="ARM-type_fold"/>
</dbReference>
<dbReference type="EMBL" id="KV454292">
    <property type="protein sequence ID" value="ODQ74367.1"/>
    <property type="molecule type" value="Genomic_DNA"/>
</dbReference>
<dbReference type="PANTHER" id="PTHR19316:SF18">
    <property type="entry name" value="HSP70-BINDING PROTEIN 1"/>
    <property type="match status" value="1"/>
</dbReference>
<dbReference type="InterPro" id="IPR050693">
    <property type="entry name" value="Hsp70_NEF-Inhibitors"/>
</dbReference>
<gene>
    <name evidence="8" type="ORF">LIPSTDRAFT_252635</name>
</gene>
<dbReference type="PANTHER" id="PTHR19316">
    <property type="entry name" value="PROTEIN FOLDING REGULATOR"/>
    <property type="match status" value="1"/>
</dbReference>
<organism evidence="8 9">
    <name type="scientific">Lipomyces starkeyi NRRL Y-11557</name>
    <dbReference type="NCBI Taxonomy" id="675824"/>
    <lineage>
        <taxon>Eukaryota</taxon>
        <taxon>Fungi</taxon>
        <taxon>Dikarya</taxon>
        <taxon>Ascomycota</taxon>
        <taxon>Saccharomycotina</taxon>
        <taxon>Lipomycetes</taxon>
        <taxon>Lipomycetales</taxon>
        <taxon>Lipomycetaceae</taxon>
        <taxon>Lipomyces</taxon>
    </lineage>
</organism>
<reference evidence="8 9" key="1">
    <citation type="journal article" date="2016" name="Proc. Natl. Acad. Sci. U.S.A.">
        <title>Comparative genomics of biotechnologically important yeasts.</title>
        <authorList>
            <person name="Riley R."/>
            <person name="Haridas S."/>
            <person name="Wolfe K.H."/>
            <person name="Lopes M.R."/>
            <person name="Hittinger C.T."/>
            <person name="Goeker M."/>
            <person name="Salamov A.A."/>
            <person name="Wisecaver J.H."/>
            <person name="Long T.M."/>
            <person name="Calvey C.H."/>
            <person name="Aerts A.L."/>
            <person name="Barry K.W."/>
            <person name="Choi C."/>
            <person name="Clum A."/>
            <person name="Coughlan A.Y."/>
            <person name="Deshpande S."/>
            <person name="Douglass A.P."/>
            <person name="Hanson S.J."/>
            <person name="Klenk H.-P."/>
            <person name="LaButti K.M."/>
            <person name="Lapidus A."/>
            <person name="Lindquist E.A."/>
            <person name="Lipzen A.M."/>
            <person name="Meier-Kolthoff J.P."/>
            <person name="Ohm R.A."/>
            <person name="Otillar R.P."/>
            <person name="Pangilinan J.L."/>
            <person name="Peng Y."/>
            <person name="Rokas A."/>
            <person name="Rosa C.A."/>
            <person name="Scheuner C."/>
            <person name="Sibirny A.A."/>
            <person name="Slot J.C."/>
            <person name="Stielow J.B."/>
            <person name="Sun H."/>
            <person name="Kurtzman C.P."/>
            <person name="Blackwell M."/>
            <person name="Grigoriev I.V."/>
            <person name="Jeffries T.W."/>
        </authorList>
    </citation>
    <scope>NUCLEOTIDE SEQUENCE [LARGE SCALE GENOMIC DNA]</scope>
    <source>
        <strain evidence="8 9">NRRL Y-11557</strain>
    </source>
</reference>
<dbReference type="STRING" id="675824.A0A1E3QBH2"/>
<dbReference type="AlphaFoldDB" id="A0A1E3QBH2"/>
<keyword evidence="4" id="KW-0677">Repeat</keyword>
<sequence>MEKLLKWSIENSQEADTDPDSQRQKAPNPEVLAQLFGQPEDAQLMRAAMHTILDPNIDIETKETAFDNLEMLVENLDNANNLESLDLWAPLIEQLANPSPVLRKMACWVIGTAVQNNPKSQAALLMYPKAVPNLLRIASTDPSKEARLKAMYSLSSAIRNHASGYDSFKNAEGWQVLMSIIRQESQDKFDEQTKNVPDSQRHWYESDEDIRRRSIFLLAGILSTEPFDDKIEILRSLSAVPSLLELLHVEDSYSAIEKIVQILLVIAKSQAGFTREEKEGIRRGLSRAKKDGLLDLDETQNEELTAEWRLLEQELNSDKRE</sequence>
<dbReference type="Proteomes" id="UP000094385">
    <property type="component" value="Unassembled WGS sequence"/>
</dbReference>
<accession>A0A1E3QBH2</accession>
<evidence type="ECO:0000256" key="5">
    <source>
        <dbReference type="SAM" id="Coils"/>
    </source>
</evidence>
<dbReference type="OrthoDB" id="10250458at2759"/>
<evidence type="ECO:0000256" key="4">
    <source>
        <dbReference type="ARBA" id="ARBA00022737"/>
    </source>
</evidence>
<dbReference type="GO" id="GO:0005783">
    <property type="term" value="C:endoplasmic reticulum"/>
    <property type="evidence" value="ECO:0007669"/>
    <property type="project" value="TreeGrafter"/>
</dbReference>
<evidence type="ECO:0000256" key="3">
    <source>
        <dbReference type="ARBA" id="ARBA00020719"/>
    </source>
</evidence>
<feature type="coiled-coil region" evidence="5">
    <location>
        <begin position="294"/>
        <end position="321"/>
    </location>
</feature>
<keyword evidence="9" id="KW-1185">Reference proteome</keyword>
<dbReference type="GO" id="GO:0071629">
    <property type="term" value="P:cytoplasm protein quality control by the ubiquitin-proteasome system"/>
    <property type="evidence" value="ECO:0007669"/>
    <property type="project" value="EnsemblFungi"/>
</dbReference>
<dbReference type="Gene3D" id="1.25.10.10">
    <property type="entry name" value="Leucine-rich Repeat Variant"/>
    <property type="match status" value="1"/>
</dbReference>
<dbReference type="SUPFAM" id="SSF48371">
    <property type="entry name" value="ARM repeat"/>
    <property type="match status" value="1"/>
</dbReference>
<dbReference type="InterPro" id="IPR011989">
    <property type="entry name" value="ARM-like"/>
</dbReference>
<proteinExistence type="inferred from homology"/>
<evidence type="ECO:0000256" key="6">
    <source>
        <dbReference type="SAM" id="MobiDB-lite"/>
    </source>
</evidence>
<evidence type="ECO:0000256" key="2">
    <source>
        <dbReference type="ARBA" id="ARBA00015214"/>
    </source>
</evidence>
<dbReference type="GO" id="GO:0000774">
    <property type="term" value="F:adenyl-nucleotide exchange factor activity"/>
    <property type="evidence" value="ECO:0007669"/>
    <property type="project" value="EnsemblFungi"/>
</dbReference>
<protein>
    <recommendedName>
        <fullName evidence="3">Hsp70 nucleotide exchange factor FES1</fullName>
    </recommendedName>
    <alternativeName>
        <fullName evidence="2">Hsp70 nucleotide exchange factor fes1</fullName>
    </alternativeName>
</protein>
<name>A0A1E3QBH2_LIPST</name>
<evidence type="ECO:0000256" key="1">
    <source>
        <dbReference type="ARBA" id="ARBA00011045"/>
    </source>
</evidence>
<dbReference type="Pfam" id="PF08609">
    <property type="entry name" value="Fes1"/>
    <property type="match status" value="1"/>
</dbReference>
<evidence type="ECO:0000313" key="9">
    <source>
        <dbReference type="Proteomes" id="UP000094385"/>
    </source>
</evidence>
<dbReference type="GO" id="GO:0005829">
    <property type="term" value="C:cytosol"/>
    <property type="evidence" value="ECO:0007669"/>
    <property type="project" value="EnsemblFungi"/>
</dbReference>
<keyword evidence="5" id="KW-0175">Coiled coil</keyword>
<feature type="region of interest" description="Disordered" evidence="6">
    <location>
        <begin position="1"/>
        <end position="26"/>
    </location>
</feature>
<evidence type="ECO:0000313" key="8">
    <source>
        <dbReference type="EMBL" id="ODQ74367.1"/>
    </source>
</evidence>
<dbReference type="InterPro" id="IPR013918">
    <property type="entry name" value="Nucleotide_exch_fac_Fes1"/>
</dbReference>
<comment type="similarity">
    <text evidence="1">Belongs to the FES1 family.</text>
</comment>